<evidence type="ECO:0000313" key="2">
    <source>
        <dbReference type="Proteomes" id="UP000289437"/>
    </source>
</evidence>
<protein>
    <recommendedName>
        <fullName evidence="3">Sigma-70 family RNA polymerase sigma factor</fullName>
    </recommendedName>
</protein>
<evidence type="ECO:0008006" key="3">
    <source>
        <dbReference type="Google" id="ProtNLM"/>
    </source>
</evidence>
<name>A0A4V1L631_9BACT</name>
<evidence type="ECO:0000313" key="1">
    <source>
        <dbReference type="EMBL" id="RXH57844.1"/>
    </source>
</evidence>
<reference evidence="1 2" key="1">
    <citation type="submission" date="2018-11" db="EMBL/GenBank/DDBJ databases">
        <authorList>
            <person name="Mardanov A.V."/>
            <person name="Ravin N.V."/>
            <person name="Dedysh S.N."/>
        </authorList>
    </citation>
    <scope>NUCLEOTIDE SEQUENCE [LARGE SCALE GENOMIC DNA]</scope>
    <source>
        <strain evidence="1 2">AF10</strain>
    </source>
</reference>
<dbReference type="EMBL" id="RDSM01000001">
    <property type="protein sequence ID" value="RXH57844.1"/>
    <property type="molecule type" value="Genomic_DNA"/>
</dbReference>
<comment type="caution">
    <text evidence="1">The sequence shown here is derived from an EMBL/GenBank/DDBJ whole genome shotgun (WGS) entry which is preliminary data.</text>
</comment>
<proteinExistence type="predicted"/>
<dbReference type="OrthoDB" id="6383365at2"/>
<keyword evidence="2" id="KW-1185">Reference proteome</keyword>
<gene>
    <name evidence="1" type="ORF">GRAN_1154</name>
</gene>
<dbReference type="Proteomes" id="UP000289437">
    <property type="component" value="Unassembled WGS sequence"/>
</dbReference>
<organism evidence="1 2">
    <name type="scientific">Granulicella sibirica</name>
    <dbReference type="NCBI Taxonomy" id="2479048"/>
    <lineage>
        <taxon>Bacteria</taxon>
        <taxon>Pseudomonadati</taxon>
        <taxon>Acidobacteriota</taxon>
        <taxon>Terriglobia</taxon>
        <taxon>Terriglobales</taxon>
        <taxon>Acidobacteriaceae</taxon>
        <taxon>Granulicella</taxon>
    </lineage>
</organism>
<reference evidence="2" key="2">
    <citation type="submission" date="2019-02" db="EMBL/GenBank/DDBJ databases">
        <title>Granulicella sibirica sp. nov., a psychrotolerant acidobacterium isolated from an organic soil layer in forested tundra, West Siberia.</title>
        <authorList>
            <person name="Oshkin I.Y."/>
            <person name="Kulichevskaya I.S."/>
            <person name="Rijpstra W.I.C."/>
            <person name="Sinninghe Damste J.S."/>
            <person name="Rakitin A.L."/>
            <person name="Ravin N.V."/>
            <person name="Dedysh S.N."/>
        </authorList>
    </citation>
    <scope>NUCLEOTIDE SEQUENCE [LARGE SCALE GENOMIC DNA]</scope>
    <source>
        <strain evidence="2">AF10</strain>
    </source>
</reference>
<sequence>MPPDNSTERTAWNLQRSALNALLYQLDPDPEKAAIAYEDLRRRLCRFFQLHHLIEAERTADVCLDRLARRMEEGVAVEKPVHYALGIARMLLREEYAALRKREFIAGELLRANPTYSQPAQETPHDERELALDHCLEQIAAEQKTQLLLYYSATAREKIELRQQLAEESGISLNALRNRMLRLRKLLEECLAKRLTSDR</sequence>
<accession>A0A4V1L631</accession>
<dbReference type="RefSeq" id="WP_128911952.1">
    <property type="nucleotide sequence ID" value="NZ_RDSM01000001.1"/>
</dbReference>
<dbReference type="AlphaFoldDB" id="A0A4V1L631"/>